<dbReference type="STRING" id="549386.SAMN02927923_02534"/>
<evidence type="ECO:0000256" key="2">
    <source>
        <dbReference type="ARBA" id="ARBA00022723"/>
    </source>
</evidence>
<dbReference type="SUPFAM" id="SSF56281">
    <property type="entry name" value="Metallo-hydrolase/oxidoreductase"/>
    <property type="match status" value="1"/>
</dbReference>
<keyword evidence="5" id="KW-0269">Exonuclease</keyword>
<evidence type="ECO:0000259" key="7">
    <source>
        <dbReference type="SMART" id="SM00849"/>
    </source>
</evidence>
<evidence type="ECO:0000313" key="9">
    <source>
        <dbReference type="Proteomes" id="UP000199569"/>
    </source>
</evidence>
<dbReference type="InterPro" id="IPR042173">
    <property type="entry name" value="RNase_J_2"/>
</dbReference>
<sequence length="564" mass="61370">MTRSLSSMASSQDELVFLPLGGLGEIGMNAALYGFGPETDRQWILVDCGMGFGSEEQLPGIDLVYPDLRFIEEERHNLLGIFITHAHEDHIGALVEMWPRLRAPVYATKFAIGLLETRRLSEPNAPKIELNEIAPGQRLTLGNFDIEYVPVAHSIPESNALAIRTPQGLVVHTGDWKLDPTPYLGSLTSEETFRKLGEEGVLALICDSTNVVREGESPSEADVARNLAELIRNAPHRVAITTFASNVARIRSVAEAARECGREVVVVGRAMDRVVEVAKECGYLDDLPEFRSADNYGYLPRDKVVAVLTGSQGEPRAALARIASDEHPDITLTAGDRVIFSSRAIPGNEKAVGSIINSLIDQGIEIITDRTELVHVSGHPRRGELAKMYEWTKPRIAIPAHGEPLHLAEHAKFAREQGVPEVVRAKNGTLVRLAPGKAEIVDTIPAGRVYKDGNIVIPAGERALPERRKLAFAGIVTVAIALDDRGEIAGDPVVDAMGLPEKSRQGRDLTDIIADTVADTLDGLSKAKRRDSEAVENAVHRAVRAAVNQEWGKKPACHVLVIEV</sequence>
<keyword evidence="4" id="KW-0862">Zinc</keyword>
<proteinExistence type="predicted"/>
<evidence type="ECO:0000256" key="4">
    <source>
        <dbReference type="ARBA" id="ARBA00022833"/>
    </source>
</evidence>
<keyword evidence="6" id="KW-0694">RNA-binding</keyword>
<dbReference type="InterPro" id="IPR041636">
    <property type="entry name" value="RNase_J_C"/>
</dbReference>
<feature type="domain" description="Metallo-beta-lactamase" evidence="7">
    <location>
        <begin position="27"/>
        <end position="227"/>
    </location>
</feature>
<dbReference type="Proteomes" id="UP000199569">
    <property type="component" value="Unassembled WGS sequence"/>
</dbReference>
<dbReference type="Pfam" id="PF07521">
    <property type="entry name" value="RMMBL"/>
    <property type="match status" value="1"/>
</dbReference>
<dbReference type="InterPro" id="IPR036866">
    <property type="entry name" value="RibonucZ/Hydroxyglut_hydro"/>
</dbReference>
<dbReference type="Pfam" id="PF12706">
    <property type="entry name" value="Lactamase_B_2"/>
    <property type="match status" value="1"/>
</dbReference>
<reference evidence="8 9" key="1">
    <citation type="submission" date="2016-10" db="EMBL/GenBank/DDBJ databases">
        <authorList>
            <person name="de Groot N.N."/>
        </authorList>
    </citation>
    <scope>NUCLEOTIDE SEQUENCE [LARGE SCALE GENOMIC DNA]</scope>
    <source>
        <strain evidence="8 9">CGMCC 1.7666</strain>
    </source>
</reference>
<evidence type="ECO:0000256" key="5">
    <source>
        <dbReference type="ARBA" id="ARBA00022839"/>
    </source>
</evidence>
<evidence type="ECO:0000256" key="3">
    <source>
        <dbReference type="ARBA" id="ARBA00022801"/>
    </source>
</evidence>
<protein>
    <submittedName>
        <fullName evidence="8">Ribonuclease J</fullName>
    </submittedName>
</protein>
<dbReference type="GO" id="GO:0004527">
    <property type="term" value="F:exonuclease activity"/>
    <property type="evidence" value="ECO:0007669"/>
    <property type="project" value="UniProtKB-KW"/>
</dbReference>
<dbReference type="Gene3D" id="3.40.50.10710">
    <property type="entry name" value="Metallo-hydrolase/oxidoreductase"/>
    <property type="match status" value="1"/>
</dbReference>
<dbReference type="Pfam" id="PF22505">
    <property type="entry name" value="RNase_J_b_CASP"/>
    <property type="match status" value="1"/>
</dbReference>
<dbReference type="InterPro" id="IPR011108">
    <property type="entry name" value="RMMBL"/>
</dbReference>
<dbReference type="InterPro" id="IPR001279">
    <property type="entry name" value="Metallo-B-lactamas"/>
</dbReference>
<keyword evidence="2" id="KW-0479">Metal-binding</keyword>
<keyword evidence="3" id="KW-0378">Hydrolase</keyword>
<name>A0A1G5J6D7_9HYPH</name>
<dbReference type="Pfam" id="PF17770">
    <property type="entry name" value="RNase_J_C"/>
    <property type="match status" value="1"/>
</dbReference>
<dbReference type="PANTHER" id="PTHR43694">
    <property type="entry name" value="RIBONUCLEASE J"/>
    <property type="match status" value="1"/>
</dbReference>
<dbReference type="SMART" id="SM00849">
    <property type="entry name" value="Lactamase_B"/>
    <property type="match status" value="1"/>
</dbReference>
<dbReference type="PANTHER" id="PTHR43694:SF1">
    <property type="entry name" value="RIBONUCLEASE J"/>
    <property type="match status" value="1"/>
</dbReference>
<dbReference type="Gene3D" id="3.60.15.10">
    <property type="entry name" value="Ribonuclease Z/Hydroxyacylglutathione hydrolase-like"/>
    <property type="match status" value="1"/>
</dbReference>
<organism evidence="8 9">
    <name type="scientific">Microvirga guangxiensis</name>
    <dbReference type="NCBI Taxonomy" id="549386"/>
    <lineage>
        <taxon>Bacteria</taxon>
        <taxon>Pseudomonadati</taxon>
        <taxon>Pseudomonadota</taxon>
        <taxon>Alphaproteobacteria</taxon>
        <taxon>Hyphomicrobiales</taxon>
        <taxon>Methylobacteriaceae</taxon>
        <taxon>Microvirga</taxon>
    </lineage>
</organism>
<evidence type="ECO:0000313" key="8">
    <source>
        <dbReference type="EMBL" id="SCY83852.1"/>
    </source>
</evidence>
<dbReference type="GO" id="GO:0046872">
    <property type="term" value="F:metal ion binding"/>
    <property type="evidence" value="ECO:0007669"/>
    <property type="project" value="UniProtKB-KW"/>
</dbReference>
<dbReference type="GO" id="GO:0003723">
    <property type="term" value="F:RNA binding"/>
    <property type="evidence" value="ECO:0007669"/>
    <property type="project" value="UniProtKB-KW"/>
</dbReference>
<gene>
    <name evidence="8" type="ORF">SAMN02927923_02534</name>
</gene>
<dbReference type="CDD" id="cd07714">
    <property type="entry name" value="RNaseJ_MBL-fold"/>
    <property type="match status" value="1"/>
</dbReference>
<dbReference type="AlphaFoldDB" id="A0A1G5J6D7"/>
<accession>A0A1G5J6D7</accession>
<keyword evidence="1" id="KW-0540">Nuclease</keyword>
<dbReference type="Gene3D" id="3.10.20.580">
    <property type="match status" value="1"/>
</dbReference>
<evidence type="ECO:0000256" key="1">
    <source>
        <dbReference type="ARBA" id="ARBA00022722"/>
    </source>
</evidence>
<dbReference type="EMBL" id="FMVJ01000006">
    <property type="protein sequence ID" value="SCY83852.1"/>
    <property type="molecule type" value="Genomic_DNA"/>
</dbReference>
<evidence type="ECO:0000256" key="6">
    <source>
        <dbReference type="ARBA" id="ARBA00022884"/>
    </source>
</evidence>
<dbReference type="InterPro" id="IPR055132">
    <property type="entry name" value="RNase_J_b_CASP"/>
</dbReference>
<keyword evidence="9" id="KW-1185">Reference proteome</keyword>